<dbReference type="EMBL" id="HBUE01075578">
    <property type="protein sequence ID" value="CAG6474841.1"/>
    <property type="molecule type" value="Transcribed_RNA"/>
</dbReference>
<feature type="region of interest" description="Disordered" evidence="1">
    <location>
        <begin position="155"/>
        <end position="199"/>
    </location>
</feature>
<organism evidence="2">
    <name type="scientific">Culex pipiens</name>
    <name type="common">House mosquito</name>
    <dbReference type="NCBI Taxonomy" id="7175"/>
    <lineage>
        <taxon>Eukaryota</taxon>
        <taxon>Metazoa</taxon>
        <taxon>Ecdysozoa</taxon>
        <taxon>Arthropoda</taxon>
        <taxon>Hexapoda</taxon>
        <taxon>Insecta</taxon>
        <taxon>Pterygota</taxon>
        <taxon>Neoptera</taxon>
        <taxon>Endopterygota</taxon>
        <taxon>Diptera</taxon>
        <taxon>Nematocera</taxon>
        <taxon>Culicoidea</taxon>
        <taxon>Culicidae</taxon>
        <taxon>Culicinae</taxon>
        <taxon>Culicini</taxon>
        <taxon>Culex</taxon>
        <taxon>Culex</taxon>
    </lineage>
</organism>
<proteinExistence type="predicted"/>
<dbReference type="AlphaFoldDB" id="A0A8D8FLK4"/>
<feature type="compositionally biased region" description="Low complexity" evidence="1">
    <location>
        <begin position="155"/>
        <end position="166"/>
    </location>
</feature>
<evidence type="ECO:0000256" key="1">
    <source>
        <dbReference type="SAM" id="MobiDB-lite"/>
    </source>
</evidence>
<name>A0A8D8FLK4_CULPI</name>
<sequence>MPCSRTVGRATVTCWARTRPSSTAIDIPDSARAWRTCAASTARSVSRTTGRLPAARGASSAVAIRSGRSTSSVIRTTDNVRASKASEVASVTSARPTSGAIPTCSVILATVTSTVRPLGSATAKPASASVTPASEATSVTSARVDIWATLRTVNRAASASTTGRSSWTDCARKRTERSRKRRRSRRWGLPGRTRRSSTR</sequence>
<feature type="compositionally biased region" description="Basic residues" evidence="1">
    <location>
        <begin position="174"/>
        <end position="199"/>
    </location>
</feature>
<dbReference type="EMBL" id="HBUE01075576">
    <property type="protein sequence ID" value="CAG6474838.1"/>
    <property type="molecule type" value="Transcribed_RNA"/>
</dbReference>
<accession>A0A8D8FLK4</accession>
<protein>
    <submittedName>
        <fullName evidence="2">(northern house mosquito) hypothetical protein</fullName>
    </submittedName>
</protein>
<reference evidence="2" key="1">
    <citation type="submission" date="2021-05" db="EMBL/GenBank/DDBJ databases">
        <authorList>
            <person name="Alioto T."/>
            <person name="Alioto T."/>
            <person name="Gomez Garrido J."/>
        </authorList>
    </citation>
    <scope>NUCLEOTIDE SEQUENCE</scope>
</reference>
<evidence type="ECO:0000313" key="2">
    <source>
        <dbReference type="EMBL" id="CAG6474838.1"/>
    </source>
</evidence>